<dbReference type="AlphaFoldDB" id="A0A6M8BJ86"/>
<gene>
    <name evidence="4" type="ORF">HPC62_16460</name>
</gene>
<keyword evidence="4" id="KW-0223">Dioxygenase</keyword>
<dbReference type="InterPro" id="IPR000923">
    <property type="entry name" value="BlueCu_1"/>
</dbReference>
<dbReference type="GO" id="GO:0009055">
    <property type="term" value="F:electron transfer activity"/>
    <property type="evidence" value="ECO:0007669"/>
    <property type="project" value="InterPro"/>
</dbReference>
<evidence type="ECO:0000256" key="2">
    <source>
        <dbReference type="ARBA" id="ARBA00023008"/>
    </source>
</evidence>
<keyword evidence="4" id="KW-0560">Oxidoreductase</keyword>
<keyword evidence="1" id="KW-0479">Metal-binding</keyword>
<keyword evidence="5" id="KW-1185">Reference proteome</keyword>
<evidence type="ECO:0000256" key="1">
    <source>
        <dbReference type="ARBA" id="ARBA00022723"/>
    </source>
</evidence>
<evidence type="ECO:0000313" key="4">
    <source>
        <dbReference type="EMBL" id="QKD85007.1"/>
    </source>
</evidence>
<dbReference type="PROSITE" id="PS00079">
    <property type="entry name" value="MULTICOPPER_OXIDASE1"/>
    <property type="match status" value="1"/>
</dbReference>
<accession>A0A6M8BJ86</accession>
<dbReference type="InterPro" id="IPR033138">
    <property type="entry name" value="Cu_oxidase_CS"/>
</dbReference>
<dbReference type="InterPro" id="IPR008972">
    <property type="entry name" value="Cupredoxin"/>
</dbReference>
<feature type="domain" description="Blue (type 1) copper" evidence="3">
    <location>
        <begin position="35"/>
        <end position="142"/>
    </location>
</feature>
<organism evidence="4 5">
    <name type="scientific">Thermoleptolyngbya sichuanensis A183</name>
    <dbReference type="NCBI Taxonomy" id="2737172"/>
    <lineage>
        <taxon>Bacteria</taxon>
        <taxon>Bacillati</taxon>
        <taxon>Cyanobacteriota</taxon>
        <taxon>Cyanophyceae</taxon>
        <taxon>Oculatellales</taxon>
        <taxon>Oculatellaceae</taxon>
        <taxon>Thermoleptolyngbya</taxon>
        <taxon>Thermoleptolyngbya sichuanensis</taxon>
    </lineage>
</organism>
<dbReference type="InterPro" id="IPR041716">
    <property type="entry name" value="Cupredoxin-like_Cyanobacteria"/>
</dbReference>
<dbReference type="PANTHER" id="PTHR38439">
    <property type="entry name" value="AURACYANIN-B"/>
    <property type="match status" value="1"/>
</dbReference>
<dbReference type="Proteomes" id="UP000505210">
    <property type="component" value="Chromosome"/>
</dbReference>
<proteinExistence type="predicted"/>
<protein>
    <submittedName>
        <fullName evidence="4">Biphenyl 2,3-dioxygenase</fullName>
    </submittedName>
</protein>
<dbReference type="KEGG" id="theu:HPC62_16460"/>
<dbReference type="GO" id="GO:0051213">
    <property type="term" value="F:dioxygenase activity"/>
    <property type="evidence" value="ECO:0007669"/>
    <property type="project" value="UniProtKB-KW"/>
</dbReference>
<name>A0A6M8BJ86_9CYAN</name>
<evidence type="ECO:0000259" key="3">
    <source>
        <dbReference type="Pfam" id="PF00127"/>
    </source>
</evidence>
<dbReference type="SUPFAM" id="SSF49503">
    <property type="entry name" value="Cupredoxins"/>
    <property type="match status" value="1"/>
</dbReference>
<dbReference type="CDD" id="cd04210">
    <property type="entry name" value="Cupredoxin_like_1"/>
    <property type="match status" value="1"/>
</dbReference>
<dbReference type="GO" id="GO:0005507">
    <property type="term" value="F:copper ion binding"/>
    <property type="evidence" value="ECO:0007669"/>
    <property type="project" value="InterPro"/>
</dbReference>
<dbReference type="Gene3D" id="2.60.40.420">
    <property type="entry name" value="Cupredoxins - blue copper proteins"/>
    <property type="match status" value="1"/>
</dbReference>
<dbReference type="InterPro" id="IPR050845">
    <property type="entry name" value="Cu-binding_ET"/>
</dbReference>
<dbReference type="EMBL" id="CP053661">
    <property type="protein sequence ID" value="QKD85007.1"/>
    <property type="molecule type" value="Genomic_DNA"/>
</dbReference>
<sequence>MLSVLLGGVLWLGVLTPQARAIASPANVGLVSEVQVQLGDASEALKFVPDHLEFTAGRKYKLVLDNPSSQKHYFTAKDFADSVWTQKVEAGNVEIKGAIHELELKPGAVAEWVFVPQRPGTYDLRCVIAGHAEAGMVGEIVITP</sequence>
<evidence type="ECO:0000313" key="5">
    <source>
        <dbReference type="Proteomes" id="UP000505210"/>
    </source>
</evidence>
<reference evidence="4 5" key="1">
    <citation type="submission" date="2020-05" db="EMBL/GenBank/DDBJ databases">
        <title>Complete genome sequence of of a novel Thermoleptolyngbya strain isolated from hot springs of Ganzi, Sichuan China.</title>
        <authorList>
            <person name="Tang J."/>
            <person name="Daroch M."/>
            <person name="Li L."/>
            <person name="Waleron K."/>
            <person name="Waleron M."/>
            <person name="Waleron M."/>
        </authorList>
    </citation>
    <scope>NUCLEOTIDE SEQUENCE [LARGE SCALE GENOMIC DNA]</scope>
    <source>
        <strain evidence="4 5">PKUAC-SCTA183</strain>
    </source>
</reference>
<keyword evidence="2" id="KW-0186">Copper</keyword>
<dbReference type="Pfam" id="PF00127">
    <property type="entry name" value="Copper-bind"/>
    <property type="match status" value="1"/>
</dbReference>
<dbReference type="PANTHER" id="PTHR38439:SF3">
    <property type="entry name" value="COPPER-RESISTANT CUPROPROTEIN COPI"/>
    <property type="match status" value="1"/>
</dbReference>